<protein>
    <submittedName>
        <fullName evidence="4">Class II aldolase/adducin family protein</fullName>
    </submittedName>
</protein>
<keyword evidence="5" id="KW-1185">Reference proteome</keyword>
<dbReference type="GO" id="GO:0005829">
    <property type="term" value="C:cytosol"/>
    <property type="evidence" value="ECO:0007669"/>
    <property type="project" value="TreeGrafter"/>
</dbReference>
<dbReference type="Pfam" id="PF00596">
    <property type="entry name" value="Aldolase_II"/>
    <property type="match status" value="1"/>
</dbReference>
<dbReference type="InterPro" id="IPR050197">
    <property type="entry name" value="Aldolase_class_II_sugar_metab"/>
</dbReference>
<dbReference type="PANTHER" id="PTHR22789:SF0">
    <property type="entry name" value="3-OXO-TETRONATE 4-PHOSPHATE DECARBOXYLASE-RELATED"/>
    <property type="match status" value="1"/>
</dbReference>
<evidence type="ECO:0000313" key="5">
    <source>
        <dbReference type="Proteomes" id="UP000596063"/>
    </source>
</evidence>
<reference evidence="4 5" key="1">
    <citation type="submission" date="2020-12" db="EMBL/GenBank/DDBJ databases">
        <authorList>
            <person name="Shan Y."/>
        </authorList>
    </citation>
    <scope>NUCLEOTIDE SEQUENCE [LARGE SCALE GENOMIC DNA]</scope>
    <source>
        <strain evidence="5">csc3.9</strain>
    </source>
</reference>
<evidence type="ECO:0000259" key="3">
    <source>
        <dbReference type="SMART" id="SM01007"/>
    </source>
</evidence>
<dbReference type="PANTHER" id="PTHR22789">
    <property type="entry name" value="FUCULOSE PHOSPHATE ALDOLASE"/>
    <property type="match status" value="1"/>
</dbReference>
<sequence>MAPDYSADKASLLAALHGMAAAGLSPGASGNASLRGDGGMWISASGLVAADATPDDLVWVDDRGHWQGGIKPSSEWQMHQAIYRDRSQAAAVLHCHSRHATALSCQRRGIPPYHYMVAAAGSDHIPCADYALFGTEALAENVAKAMHQSKACLIANHGQITFADSPRQALELAEVVEELAAGFLLSHLNGSPTLLTNDDMQLVLKQFNHYGQSQ</sequence>
<dbReference type="RefSeq" id="WP_198568484.1">
    <property type="nucleotide sequence ID" value="NZ_CP066167.1"/>
</dbReference>
<dbReference type="GO" id="GO:0019323">
    <property type="term" value="P:pentose catabolic process"/>
    <property type="evidence" value="ECO:0007669"/>
    <property type="project" value="TreeGrafter"/>
</dbReference>
<dbReference type="SUPFAM" id="SSF53639">
    <property type="entry name" value="AraD/HMP-PK domain-like"/>
    <property type="match status" value="1"/>
</dbReference>
<dbReference type="Proteomes" id="UP000596063">
    <property type="component" value="Chromosome"/>
</dbReference>
<feature type="domain" description="Class II aldolase/adducin N-terminal" evidence="3">
    <location>
        <begin position="10"/>
        <end position="184"/>
    </location>
</feature>
<dbReference type="Gene3D" id="3.40.225.10">
    <property type="entry name" value="Class II aldolase/adducin N-terminal domain"/>
    <property type="match status" value="1"/>
</dbReference>
<organism evidence="4 5">
    <name type="scientific">Spongiibacter nanhainus</name>
    <dbReference type="NCBI Taxonomy" id="2794344"/>
    <lineage>
        <taxon>Bacteria</taxon>
        <taxon>Pseudomonadati</taxon>
        <taxon>Pseudomonadota</taxon>
        <taxon>Gammaproteobacteria</taxon>
        <taxon>Cellvibrionales</taxon>
        <taxon>Spongiibacteraceae</taxon>
        <taxon>Spongiibacter</taxon>
    </lineage>
</organism>
<dbReference type="GO" id="GO:0016832">
    <property type="term" value="F:aldehyde-lyase activity"/>
    <property type="evidence" value="ECO:0007669"/>
    <property type="project" value="TreeGrafter"/>
</dbReference>
<keyword evidence="1" id="KW-0479">Metal-binding</keyword>
<dbReference type="InterPro" id="IPR036409">
    <property type="entry name" value="Aldolase_II/adducin_N_sf"/>
</dbReference>
<evidence type="ECO:0000256" key="2">
    <source>
        <dbReference type="ARBA" id="ARBA00023239"/>
    </source>
</evidence>
<evidence type="ECO:0000256" key="1">
    <source>
        <dbReference type="ARBA" id="ARBA00022723"/>
    </source>
</evidence>
<name>A0A7T4QYH8_9GAMM</name>
<gene>
    <name evidence="4" type="ORF">I6N98_11385</name>
</gene>
<keyword evidence="2" id="KW-0456">Lyase</keyword>
<dbReference type="AlphaFoldDB" id="A0A7T4QYH8"/>
<evidence type="ECO:0000313" key="4">
    <source>
        <dbReference type="EMBL" id="QQD16982.1"/>
    </source>
</evidence>
<accession>A0A7T4QYH8</accession>
<dbReference type="InterPro" id="IPR001303">
    <property type="entry name" value="Aldolase_II/adducin_N"/>
</dbReference>
<proteinExistence type="predicted"/>
<dbReference type="KEGG" id="snan:I6N98_11385"/>
<dbReference type="GO" id="GO:0046872">
    <property type="term" value="F:metal ion binding"/>
    <property type="evidence" value="ECO:0007669"/>
    <property type="project" value="UniProtKB-KW"/>
</dbReference>
<dbReference type="EMBL" id="CP066167">
    <property type="protein sequence ID" value="QQD16982.1"/>
    <property type="molecule type" value="Genomic_DNA"/>
</dbReference>
<dbReference type="SMART" id="SM01007">
    <property type="entry name" value="Aldolase_II"/>
    <property type="match status" value="1"/>
</dbReference>